<keyword evidence="3" id="KW-1185">Reference proteome</keyword>
<proteinExistence type="predicted"/>
<feature type="compositionally biased region" description="Basic and acidic residues" evidence="1">
    <location>
        <begin position="260"/>
        <end position="283"/>
    </location>
</feature>
<dbReference type="Proteomes" id="UP001153076">
    <property type="component" value="Unassembled WGS sequence"/>
</dbReference>
<feature type="region of interest" description="Disordered" evidence="1">
    <location>
        <begin position="258"/>
        <end position="293"/>
    </location>
</feature>
<dbReference type="AlphaFoldDB" id="A0A9Q1KUQ3"/>
<gene>
    <name evidence="2" type="ORF">Cgig2_021702</name>
</gene>
<protein>
    <submittedName>
        <fullName evidence="2">Uncharacterized protein</fullName>
    </submittedName>
</protein>
<reference evidence="2" key="1">
    <citation type="submission" date="2022-04" db="EMBL/GenBank/DDBJ databases">
        <title>Carnegiea gigantea Genome sequencing and assembly v2.</title>
        <authorList>
            <person name="Copetti D."/>
            <person name="Sanderson M.J."/>
            <person name="Burquez A."/>
            <person name="Wojciechowski M.F."/>
        </authorList>
    </citation>
    <scope>NUCLEOTIDE SEQUENCE</scope>
    <source>
        <strain evidence="2">SGP5-SGP5p</strain>
        <tissue evidence="2">Aerial part</tissue>
    </source>
</reference>
<organism evidence="2 3">
    <name type="scientific">Carnegiea gigantea</name>
    <dbReference type="NCBI Taxonomy" id="171969"/>
    <lineage>
        <taxon>Eukaryota</taxon>
        <taxon>Viridiplantae</taxon>
        <taxon>Streptophyta</taxon>
        <taxon>Embryophyta</taxon>
        <taxon>Tracheophyta</taxon>
        <taxon>Spermatophyta</taxon>
        <taxon>Magnoliopsida</taxon>
        <taxon>eudicotyledons</taxon>
        <taxon>Gunneridae</taxon>
        <taxon>Pentapetalae</taxon>
        <taxon>Caryophyllales</taxon>
        <taxon>Cactineae</taxon>
        <taxon>Cactaceae</taxon>
        <taxon>Cactoideae</taxon>
        <taxon>Echinocereeae</taxon>
        <taxon>Carnegiea</taxon>
    </lineage>
</organism>
<evidence type="ECO:0000313" key="3">
    <source>
        <dbReference type="Proteomes" id="UP001153076"/>
    </source>
</evidence>
<comment type="caution">
    <text evidence="2">The sequence shown here is derived from an EMBL/GenBank/DDBJ whole genome shotgun (WGS) entry which is preliminary data.</text>
</comment>
<dbReference type="EMBL" id="JAKOGI010000023">
    <property type="protein sequence ID" value="KAJ8449238.1"/>
    <property type="molecule type" value="Genomic_DNA"/>
</dbReference>
<accession>A0A9Q1KUQ3</accession>
<evidence type="ECO:0000313" key="2">
    <source>
        <dbReference type="EMBL" id="KAJ8449238.1"/>
    </source>
</evidence>
<name>A0A9Q1KUQ3_9CARY</name>
<evidence type="ECO:0000256" key="1">
    <source>
        <dbReference type="SAM" id="MobiDB-lite"/>
    </source>
</evidence>
<sequence length="439" mass="51425">MSIIPKELATWLLENFDLISNTLKLYDNRILEITEEDVHAILALHIGPLEVQAASTCEPKNKYTKLLKQCRLRLTVGRTGTRKIEKMVKQILERGDHGEEFKRDFVLYIISTCIIGSMNVDYFFKILKLLMDMYKVTFIIAINYNSLFWIELSLEERDAKTDVKFTRKINWLAWHEKTTSTPNLLHQPMTLHQPLMYHVQNVARIPTAISSLVKRTHTIISSPTYNDEQVCLGDSKDQHAAMHAIADMDLQYSIPAQHKMQQEQDNGRRHDEDEVMKKPESKAKQPCQDAPQRERSIAILQAQKASFMYQEFYKGMQLETKRTNWLNLNTTDLIMNIIDNLMLEEKPSTRYDNYDTLLKHFFSKYLIERGHPRAEELKDFRTVYVKTDNQDNISLHECGIYTICYKETHYRNIVKDTKSKVCCLNLTTSEQPVTRQYNT</sequence>